<dbReference type="Gene3D" id="3.40.1010.10">
    <property type="entry name" value="Cobalt-precorrin-4 Transmethylase, Domain 1"/>
    <property type="match status" value="1"/>
</dbReference>
<name>A0AB33Z5W1_9GAMM</name>
<dbReference type="GO" id="GO:0005737">
    <property type="term" value="C:cytoplasm"/>
    <property type="evidence" value="ECO:0007669"/>
    <property type="project" value="UniProtKB-SubCell"/>
</dbReference>
<comment type="similarity">
    <text evidence="6">Belongs to the methyltransferase superfamily. RsmI family.</text>
</comment>
<dbReference type="InterPro" id="IPR053910">
    <property type="entry name" value="RsmI_HTH"/>
</dbReference>
<comment type="subcellular location">
    <subcellularLocation>
        <location evidence="6">Cytoplasm</location>
    </subcellularLocation>
</comment>
<dbReference type="InterPro" id="IPR014777">
    <property type="entry name" value="4pyrrole_Mease_sub1"/>
</dbReference>
<evidence type="ECO:0000313" key="10">
    <source>
        <dbReference type="Proteomes" id="UP000015462"/>
    </source>
</evidence>
<keyword evidence="5 6" id="KW-0949">S-adenosyl-L-methionine</keyword>
<keyword evidence="4 6" id="KW-0808">Transferase</keyword>
<dbReference type="Pfam" id="PF00590">
    <property type="entry name" value="TP_methylase"/>
    <property type="match status" value="1"/>
</dbReference>
<dbReference type="CDD" id="cd11648">
    <property type="entry name" value="RsmI"/>
    <property type="match status" value="1"/>
</dbReference>
<dbReference type="InterPro" id="IPR008189">
    <property type="entry name" value="rRNA_ssu_MeTfrase_I"/>
</dbReference>
<sequence length="285" mass="31263">MSNDKGILYIVATPIGNLSDISLRALEVLKAVDVIAAEDTRNSKVLLNHYSINTAMTAYHEHNENNKRQLLLEKLSAGESIALISDAGTPLINDPGYSLVEGVKQAGFEVVPVPGACALIAALSASGLATDRFSFEGFLPRTSAARKAIFEIYKGRQGTLVFYESSHRIIKCMDDIFATYDPTHKISIARELTKTYETIATGSVADIYQLLQADSNMQRGEFVVLIEGVNKKQHKKDELSDEDVKTLETLLQECSLKTAVKLAVQLTGQPKKALYKRALEIQADD</sequence>
<dbReference type="FunFam" id="3.40.1010.10:FF:000002">
    <property type="entry name" value="Ribosomal RNA small subunit methyltransferase I"/>
    <property type="match status" value="1"/>
</dbReference>
<dbReference type="InterPro" id="IPR035996">
    <property type="entry name" value="4pyrrol_Methylase_sf"/>
</dbReference>
<evidence type="ECO:0000259" key="8">
    <source>
        <dbReference type="Pfam" id="PF23016"/>
    </source>
</evidence>
<dbReference type="FunFam" id="3.30.950.10:FF:000002">
    <property type="entry name" value="Ribosomal RNA small subunit methyltransferase I"/>
    <property type="match status" value="1"/>
</dbReference>
<dbReference type="Gene3D" id="3.30.950.10">
    <property type="entry name" value="Methyltransferase, Cobalt-precorrin-4 Transmethylase, Domain 2"/>
    <property type="match status" value="1"/>
</dbReference>
<keyword evidence="1 6" id="KW-0963">Cytoplasm</keyword>
<comment type="function">
    <text evidence="6">Catalyzes the 2'-O-methylation of the ribose of cytidine 1402 (C1402) in 16S rRNA.</text>
</comment>
<evidence type="ECO:0000256" key="1">
    <source>
        <dbReference type="ARBA" id="ARBA00022490"/>
    </source>
</evidence>
<dbReference type="PIRSF" id="PIRSF005917">
    <property type="entry name" value="MTase_YraL"/>
    <property type="match status" value="1"/>
</dbReference>
<accession>A0AB33Z5W1</accession>
<reference evidence="9 10" key="1">
    <citation type="journal article" date="2013" name="Genome Announc.">
        <title>Genome Sequence of the Pyrene- and Fluoranthene-Degrading Bacterium Cycloclasticus sp. Strain PY97M.</title>
        <authorList>
            <person name="Cui Z."/>
            <person name="Xu G."/>
            <person name="Li Q."/>
            <person name="Gao W."/>
            <person name="Zheng L."/>
        </authorList>
    </citation>
    <scope>NUCLEOTIDE SEQUENCE [LARGE SCALE GENOMIC DNA]</scope>
    <source>
        <strain evidence="9 10">PY97M</strain>
    </source>
</reference>
<evidence type="ECO:0000256" key="4">
    <source>
        <dbReference type="ARBA" id="ARBA00022679"/>
    </source>
</evidence>
<keyword evidence="10" id="KW-1185">Reference proteome</keyword>
<dbReference type="RefSeq" id="WP_016389778.1">
    <property type="nucleotide sequence ID" value="NZ_JBLWZB010000002.1"/>
</dbReference>
<comment type="caution">
    <text evidence="9">The sequence shown here is derived from an EMBL/GenBank/DDBJ whole genome shotgun (WGS) entry which is preliminary data.</text>
</comment>
<dbReference type="AlphaFoldDB" id="A0AB33Z5W1"/>
<dbReference type="Proteomes" id="UP000015462">
    <property type="component" value="Unassembled WGS sequence"/>
</dbReference>
<comment type="catalytic activity">
    <reaction evidence="6">
        <text>cytidine(1402) in 16S rRNA + S-adenosyl-L-methionine = 2'-O-methylcytidine(1402) in 16S rRNA + S-adenosyl-L-homocysteine + H(+)</text>
        <dbReference type="Rhea" id="RHEA:42924"/>
        <dbReference type="Rhea" id="RHEA-COMP:10285"/>
        <dbReference type="Rhea" id="RHEA-COMP:10286"/>
        <dbReference type="ChEBI" id="CHEBI:15378"/>
        <dbReference type="ChEBI" id="CHEBI:57856"/>
        <dbReference type="ChEBI" id="CHEBI:59789"/>
        <dbReference type="ChEBI" id="CHEBI:74495"/>
        <dbReference type="ChEBI" id="CHEBI:82748"/>
        <dbReference type="EC" id="2.1.1.198"/>
    </reaction>
</comment>
<evidence type="ECO:0000256" key="6">
    <source>
        <dbReference type="HAMAP-Rule" id="MF_01877"/>
    </source>
</evidence>
<dbReference type="EMBL" id="ASHL01000001">
    <property type="protein sequence ID" value="EPD14242.1"/>
    <property type="molecule type" value="Genomic_DNA"/>
</dbReference>
<dbReference type="InterPro" id="IPR000878">
    <property type="entry name" value="4pyrrol_Mease"/>
</dbReference>
<dbReference type="EC" id="2.1.1.198" evidence="6"/>
<dbReference type="Pfam" id="PF23016">
    <property type="entry name" value="RsmI_C"/>
    <property type="match status" value="1"/>
</dbReference>
<dbReference type="NCBIfam" id="TIGR00096">
    <property type="entry name" value="16S rRNA (cytidine(1402)-2'-O)-methyltransferase"/>
    <property type="match status" value="1"/>
</dbReference>
<evidence type="ECO:0000256" key="2">
    <source>
        <dbReference type="ARBA" id="ARBA00022552"/>
    </source>
</evidence>
<dbReference type="InterPro" id="IPR014776">
    <property type="entry name" value="4pyrrole_Mease_sub2"/>
</dbReference>
<dbReference type="GO" id="GO:0070677">
    <property type="term" value="F:rRNA (cytosine-2'-O-)-methyltransferase activity"/>
    <property type="evidence" value="ECO:0007669"/>
    <property type="project" value="UniProtKB-UniRule"/>
</dbReference>
<dbReference type="InterPro" id="IPR018063">
    <property type="entry name" value="SAM_MeTrfase_RsmI_CS"/>
</dbReference>
<evidence type="ECO:0000313" key="9">
    <source>
        <dbReference type="EMBL" id="EPD14242.1"/>
    </source>
</evidence>
<gene>
    <name evidence="6" type="primary">rsmI</name>
    <name evidence="9" type="ORF">L196_02055</name>
</gene>
<keyword evidence="3 6" id="KW-0489">Methyltransferase</keyword>
<evidence type="ECO:0000259" key="7">
    <source>
        <dbReference type="Pfam" id="PF00590"/>
    </source>
</evidence>
<evidence type="ECO:0000256" key="3">
    <source>
        <dbReference type="ARBA" id="ARBA00022603"/>
    </source>
</evidence>
<proteinExistence type="inferred from homology"/>
<dbReference type="PANTHER" id="PTHR46111">
    <property type="entry name" value="RIBOSOMAL RNA SMALL SUBUNIT METHYLTRANSFERASE I"/>
    <property type="match status" value="1"/>
</dbReference>
<dbReference type="HAMAP" id="MF_01877">
    <property type="entry name" value="16SrRNA_methyltr_I"/>
    <property type="match status" value="1"/>
</dbReference>
<feature type="domain" description="Tetrapyrrole methylase" evidence="7">
    <location>
        <begin position="8"/>
        <end position="207"/>
    </location>
</feature>
<evidence type="ECO:0000256" key="5">
    <source>
        <dbReference type="ARBA" id="ARBA00022691"/>
    </source>
</evidence>
<protein>
    <recommendedName>
        <fullName evidence="6">Ribosomal RNA small subunit methyltransferase I</fullName>
        <ecNumber evidence="6">2.1.1.198</ecNumber>
    </recommendedName>
    <alternativeName>
        <fullName evidence="6">16S rRNA 2'-O-ribose C1402 methyltransferase</fullName>
    </alternativeName>
    <alternativeName>
        <fullName evidence="6">rRNA (cytidine-2'-O-)-methyltransferase RsmI</fullName>
    </alternativeName>
</protein>
<feature type="domain" description="RsmI HTH" evidence="8">
    <location>
        <begin position="238"/>
        <end position="281"/>
    </location>
</feature>
<dbReference type="PROSITE" id="PS01296">
    <property type="entry name" value="RSMI"/>
    <property type="match status" value="1"/>
</dbReference>
<organism evidence="9 10">
    <name type="scientific">Cycloclasticus pugetii</name>
    <dbReference type="NCBI Taxonomy" id="34068"/>
    <lineage>
        <taxon>Bacteria</taxon>
        <taxon>Pseudomonadati</taxon>
        <taxon>Pseudomonadota</taxon>
        <taxon>Gammaproteobacteria</taxon>
        <taxon>Thiotrichales</taxon>
        <taxon>Piscirickettsiaceae</taxon>
        <taxon>Cycloclasticus</taxon>
    </lineage>
</organism>
<dbReference type="PANTHER" id="PTHR46111:SF1">
    <property type="entry name" value="RIBOSOMAL RNA SMALL SUBUNIT METHYLTRANSFERASE I"/>
    <property type="match status" value="1"/>
</dbReference>
<dbReference type="SUPFAM" id="SSF53790">
    <property type="entry name" value="Tetrapyrrole methylase"/>
    <property type="match status" value="1"/>
</dbReference>
<keyword evidence="2 6" id="KW-0698">rRNA processing</keyword>